<reference evidence="2 3" key="1">
    <citation type="submission" date="2018-12" db="EMBL/GenBank/DDBJ databases">
        <title>Bacillus yapensis draft genome sequence.</title>
        <authorList>
            <person name="Yu L."/>
            <person name="Xu X."/>
            <person name="Tang X."/>
        </authorList>
    </citation>
    <scope>NUCLEOTIDE SEQUENCE [LARGE SCALE GENOMIC DNA]</scope>
    <source>
        <strain evidence="2 3">XXST-01</strain>
    </source>
</reference>
<dbReference type="OrthoDB" id="3425563at2"/>
<feature type="transmembrane region" description="Helical" evidence="1">
    <location>
        <begin position="63"/>
        <end position="80"/>
    </location>
</feature>
<evidence type="ECO:0000256" key="1">
    <source>
        <dbReference type="SAM" id="Phobius"/>
    </source>
</evidence>
<proteinExistence type="predicted"/>
<comment type="caution">
    <text evidence="2">The sequence shown here is derived from an EMBL/GenBank/DDBJ whole genome shotgun (WGS) entry which is preliminary data.</text>
</comment>
<keyword evidence="1" id="KW-0472">Membrane</keyword>
<keyword evidence="1" id="KW-1133">Transmembrane helix</keyword>
<keyword evidence="3" id="KW-1185">Reference proteome</keyword>
<sequence length="195" mass="22291">MFKKYDKSFAILFALASVGFLIAFGVNRNFLEWAFARHHNQLSWFIRPIFIIPFCFFAFKRSLAGISCTLFCIFTSMFWFPEPSSVNADVQEFLQYEVGYLTSDWGMVKILVTLIIPLSLTLLALAFWQRNIWFGFSVMTFIAFGKIGWSLIFAGNSGKSIILPATIGLAGSMLFVYLGILRIKNRNNSDNRLSR</sequence>
<protein>
    <submittedName>
        <fullName evidence="2">Uncharacterized protein</fullName>
    </submittedName>
</protein>
<accession>A0A3S0I3E8</accession>
<feature type="transmembrane region" description="Helical" evidence="1">
    <location>
        <begin position="41"/>
        <end position="58"/>
    </location>
</feature>
<evidence type="ECO:0000313" key="3">
    <source>
        <dbReference type="Proteomes" id="UP000271374"/>
    </source>
</evidence>
<dbReference type="Proteomes" id="UP000271374">
    <property type="component" value="Unassembled WGS sequence"/>
</dbReference>
<feature type="transmembrane region" description="Helical" evidence="1">
    <location>
        <begin position="132"/>
        <end position="155"/>
    </location>
</feature>
<dbReference type="EMBL" id="RXNT01000023">
    <property type="protein sequence ID" value="RTR26542.1"/>
    <property type="molecule type" value="Genomic_DNA"/>
</dbReference>
<feature type="transmembrane region" description="Helical" evidence="1">
    <location>
        <begin position="161"/>
        <end position="183"/>
    </location>
</feature>
<keyword evidence="1" id="KW-0812">Transmembrane</keyword>
<gene>
    <name evidence="2" type="ORF">EKG37_20945</name>
</gene>
<feature type="transmembrane region" description="Helical" evidence="1">
    <location>
        <begin position="105"/>
        <end position="125"/>
    </location>
</feature>
<dbReference type="RefSeq" id="WP_126410721.1">
    <property type="nucleotide sequence ID" value="NZ_RXNT01000023.1"/>
</dbReference>
<dbReference type="AlphaFoldDB" id="A0A3S0I3E8"/>
<organism evidence="2 3">
    <name type="scientific">Bacillus yapensis</name>
    <dbReference type="NCBI Taxonomy" id="2492960"/>
    <lineage>
        <taxon>Bacteria</taxon>
        <taxon>Bacillati</taxon>
        <taxon>Bacillota</taxon>
        <taxon>Bacilli</taxon>
        <taxon>Bacillales</taxon>
        <taxon>Bacillaceae</taxon>
        <taxon>Bacillus</taxon>
    </lineage>
</organism>
<name>A0A3S0I3E8_9BACI</name>
<evidence type="ECO:0000313" key="2">
    <source>
        <dbReference type="EMBL" id="RTR26542.1"/>
    </source>
</evidence>